<dbReference type="Proteomes" id="UP001356095">
    <property type="component" value="Unassembled WGS sequence"/>
</dbReference>
<proteinExistence type="predicted"/>
<evidence type="ECO:0000313" key="3">
    <source>
        <dbReference type="Proteomes" id="UP001356095"/>
    </source>
</evidence>
<gene>
    <name evidence="2" type="ORF">Q8791_12205</name>
</gene>
<accession>A0ABU7K6W8</accession>
<dbReference type="RefSeq" id="WP_330091769.1">
    <property type="nucleotide sequence ID" value="NZ_JAUZMY010000010.1"/>
</dbReference>
<comment type="caution">
    <text evidence="2">The sequence shown here is derived from an EMBL/GenBank/DDBJ whole genome shotgun (WGS) entry which is preliminary data.</text>
</comment>
<keyword evidence="3" id="KW-1185">Reference proteome</keyword>
<organism evidence="2 3">
    <name type="scientific">Nocardiopsis codii</name>
    <dbReference type="NCBI Taxonomy" id="3065942"/>
    <lineage>
        <taxon>Bacteria</taxon>
        <taxon>Bacillati</taxon>
        <taxon>Actinomycetota</taxon>
        <taxon>Actinomycetes</taxon>
        <taxon>Streptosporangiales</taxon>
        <taxon>Nocardiopsidaceae</taxon>
        <taxon>Nocardiopsis</taxon>
    </lineage>
</organism>
<dbReference type="EMBL" id="JAUZMY010000010">
    <property type="protein sequence ID" value="MEE2037978.1"/>
    <property type="molecule type" value="Genomic_DNA"/>
</dbReference>
<sequence length="113" mass="11700">MAALREVTVDREADAGYLALSGAPVARTADHGSFVVDYSTDGSPVGIEVLTLDRPLDVHGVLEVLGGTAVDPDTDAWVRAFAARIGDDRVPSPPPAGRPGPRPPANGTRFPAT</sequence>
<name>A0ABU7K6W8_9ACTN</name>
<dbReference type="Pfam" id="PF10049">
    <property type="entry name" value="DUF2283"/>
    <property type="match status" value="1"/>
</dbReference>
<evidence type="ECO:0000313" key="2">
    <source>
        <dbReference type="EMBL" id="MEE2037978.1"/>
    </source>
</evidence>
<feature type="compositionally biased region" description="Pro residues" evidence="1">
    <location>
        <begin position="91"/>
        <end position="104"/>
    </location>
</feature>
<feature type="region of interest" description="Disordered" evidence="1">
    <location>
        <begin position="86"/>
        <end position="113"/>
    </location>
</feature>
<protein>
    <submittedName>
        <fullName evidence="2">DUF2283 domain-containing protein</fullName>
    </submittedName>
</protein>
<reference evidence="2 3" key="1">
    <citation type="submission" date="2023-08" db="EMBL/GenBank/DDBJ databases">
        <authorList>
            <person name="Girao M."/>
            <person name="Carvalho M.F."/>
        </authorList>
    </citation>
    <scope>NUCLEOTIDE SEQUENCE [LARGE SCALE GENOMIC DNA]</scope>
    <source>
        <strain evidence="2 3">CT-R113</strain>
    </source>
</reference>
<dbReference type="InterPro" id="IPR019270">
    <property type="entry name" value="DUF2283"/>
</dbReference>
<evidence type="ECO:0000256" key="1">
    <source>
        <dbReference type="SAM" id="MobiDB-lite"/>
    </source>
</evidence>